<dbReference type="Pfam" id="PF00126">
    <property type="entry name" value="HTH_1"/>
    <property type="match status" value="1"/>
</dbReference>
<evidence type="ECO:0000313" key="7">
    <source>
        <dbReference type="EMBL" id="GAA4908805.1"/>
    </source>
</evidence>
<protein>
    <recommendedName>
        <fullName evidence="6">HTH lysR-type domain-containing protein</fullName>
    </recommendedName>
</protein>
<keyword evidence="3" id="KW-0238">DNA-binding</keyword>
<accession>A0ABP9FQY3</accession>
<dbReference type="SUPFAM" id="SSF46785">
    <property type="entry name" value="Winged helix' DNA-binding domain"/>
    <property type="match status" value="1"/>
</dbReference>
<dbReference type="EMBL" id="BAABLV010000050">
    <property type="protein sequence ID" value="GAA4908805.1"/>
    <property type="molecule type" value="Genomic_DNA"/>
</dbReference>
<gene>
    <name evidence="7" type="ORF">GCM10025789_30410</name>
</gene>
<dbReference type="RefSeq" id="WP_345584398.1">
    <property type="nucleotide sequence ID" value="NZ_BAABLV010000050.1"/>
</dbReference>
<comment type="similarity">
    <text evidence="1">Belongs to the LysR transcriptional regulatory family.</text>
</comment>
<keyword evidence="4" id="KW-0804">Transcription</keyword>
<feature type="domain" description="HTH lysR-type" evidence="6">
    <location>
        <begin position="8"/>
        <end position="65"/>
    </location>
</feature>
<dbReference type="Gene3D" id="1.10.10.10">
    <property type="entry name" value="Winged helix-like DNA-binding domain superfamily/Winged helix DNA-binding domain"/>
    <property type="match status" value="1"/>
</dbReference>
<dbReference type="PROSITE" id="PS50931">
    <property type="entry name" value="HTH_LYSR"/>
    <property type="match status" value="1"/>
</dbReference>
<dbReference type="InterPro" id="IPR000847">
    <property type="entry name" value="LysR_HTH_N"/>
</dbReference>
<organism evidence="7 8">
    <name type="scientific">Tessaracoccus lubricantis</name>
    <dbReference type="NCBI Taxonomy" id="545543"/>
    <lineage>
        <taxon>Bacteria</taxon>
        <taxon>Bacillati</taxon>
        <taxon>Actinomycetota</taxon>
        <taxon>Actinomycetes</taxon>
        <taxon>Propionibacteriales</taxon>
        <taxon>Propionibacteriaceae</taxon>
        <taxon>Tessaracoccus</taxon>
    </lineage>
</organism>
<evidence type="ECO:0000259" key="6">
    <source>
        <dbReference type="PROSITE" id="PS50931"/>
    </source>
</evidence>
<name>A0ABP9FQY3_9ACTN</name>
<sequence>MANLLEIWTTTRLRLMVELERCGSLSQAAEKVGLSQPSASEHIRIINRAAGEPVVVRNGRTLALSPAGRMVAAYAAHALSNLVAGESALAARIGLRAGSLRLAASSVPGTYIVPDVLVSFQEEAPDVSIEFSVGSTAEVRQWILSGRASCAVTCGDIADDRLKVSPVGPDDIKAVAQPGLLALTSMGQAHPSQLDKQTLLVQEFGSSTRNYAQQILEGTTYRFRRVWELGSVDAVKRAARQGSGIAFLSTHTVVEERRRGELITFDVLGVPKPSRRVNVVRATGSPENPAERFFESLLRAQLSAHTQDGSRALNGSATIPPIGTSTAQG</sequence>
<proteinExistence type="inferred from homology"/>
<dbReference type="Proteomes" id="UP001501521">
    <property type="component" value="Unassembled WGS sequence"/>
</dbReference>
<dbReference type="Pfam" id="PF03466">
    <property type="entry name" value="LysR_substrate"/>
    <property type="match status" value="1"/>
</dbReference>
<keyword evidence="2" id="KW-0805">Transcription regulation</keyword>
<dbReference type="PANTHER" id="PTHR30126">
    <property type="entry name" value="HTH-TYPE TRANSCRIPTIONAL REGULATOR"/>
    <property type="match status" value="1"/>
</dbReference>
<comment type="caution">
    <text evidence="7">The sequence shown here is derived from an EMBL/GenBank/DDBJ whole genome shotgun (WGS) entry which is preliminary data.</text>
</comment>
<dbReference type="InterPro" id="IPR036388">
    <property type="entry name" value="WH-like_DNA-bd_sf"/>
</dbReference>
<dbReference type="PANTHER" id="PTHR30126:SF39">
    <property type="entry name" value="HTH-TYPE TRANSCRIPTIONAL REGULATOR CYSL"/>
    <property type="match status" value="1"/>
</dbReference>
<evidence type="ECO:0000256" key="2">
    <source>
        <dbReference type="ARBA" id="ARBA00023015"/>
    </source>
</evidence>
<evidence type="ECO:0000256" key="4">
    <source>
        <dbReference type="ARBA" id="ARBA00023163"/>
    </source>
</evidence>
<dbReference type="Gene3D" id="3.40.190.10">
    <property type="entry name" value="Periplasmic binding protein-like II"/>
    <property type="match status" value="2"/>
</dbReference>
<evidence type="ECO:0000256" key="5">
    <source>
        <dbReference type="SAM" id="MobiDB-lite"/>
    </source>
</evidence>
<evidence type="ECO:0000256" key="1">
    <source>
        <dbReference type="ARBA" id="ARBA00009437"/>
    </source>
</evidence>
<dbReference type="InterPro" id="IPR036390">
    <property type="entry name" value="WH_DNA-bd_sf"/>
</dbReference>
<dbReference type="InterPro" id="IPR005119">
    <property type="entry name" value="LysR_subst-bd"/>
</dbReference>
<reference evidence="8" key="1">
    <citation type="journal article" date="2019" name="Int. J. Syst. Evol. Microbiol.">
        <title>The Global Catalogue of Microorganisms (GCM) 10K type strain sequencing project: providing services to taxonomists for standard genome sequencing and annotation.</title>
        <authorList>
            <consortium name="The Broad Institute Genomics Platform"/>
            <consortium name="The Broad Institute Genome Sequencing Center for Infectious Disease"/>
            <person name="Wu L."/>
            <person name="Ma J."/>
        </authorList>
    </citation>
    <scope>NUCLEOTIDE SEQUENCE [LARGE SCALE GENOMIC DNA]</scope>
    <source>
        <strain evidence="8">JCM 19125</strain>
    </source>
</reference>
<feature type="region of interest" description="Disordered" evidence="5">
    <location>
        <begin position="309"/>
        <end position="329"/>
    </location>
</feature>
<evidence type="ECO:0000256" key="3">
    <source>
        <dbReference type="ARBA" id="ARBA00023125"/>
    </source>
</evidence>
<dbReference type="SUPFAM" id="SSF53850">
    <property type="entry name" value="Periplasmic binding protein-like II"/>
    <property type="match status" value="1"/>
</dbReference>
<keyword evidence="8" id="KW-1185">Reference proteome</keyword>
<evidence type="ECO:0000313" key="8">
    <source>
        <dbReference type="Proteomes" id="UP001501521"/>
    </source>
</evidence>